<reference evidence="6 7" key="1">
    <citation type="journal article" date="2019" name="Nat. Ecol. Evol.">
        <title>Megaphylogeny resolves global patterns of mushroom evolution.</title>
        <authorList>
            <person name="Varga T."/>
            <person name="Krizsan K."/>
            <person name="Foldi C."/>
            <person name="Dima B."/>
            <person name="Sanchez-Garcia M."/>
            <person name="Sanchez-Ramirez S."/>
            <person name="Szollosi G.J."/>
            <person name="Szarkandi J.G."/>
            <person name="Papp V."/>
            <person name="Albert L."/>
            <person name="Andreopoulos W."/>
            <person name="Angelini C."/>
            <person name="Antonin V."/>
            <person name="Barry K.W."/>
            <person name="Bougher N.L."/>
            <person name="Buchanan P."/>
            <person name="Buyck B."/>
            <person name="Bense V."/>
            <person name="Catcheside P."/>
            <person name="Chovatia M."/>
            <person name="Cooper J."/>
            <person name="Damon W."/>
            <person name="Desjardin D."/>
            <person name="Finy P."/>
            <person name="Geml J."/>
            <person name="Haridas S."/>
            <person name="Hughes K."/>
            <person name="Justo A."/>
            <person name="Karasinski D."/>
            <person name="Kautmanova I."/>
            <person name="Kiss B."/>
            <person name="Kocsube S."/>
            <person name="Kotiranta H."/>
            <person name="LaButti K.M."/>
            <person name="Lechner B.E."/>
            <person name="Liimatainen K."/>
            <person name="Lipzen A."/>
            <person name="Lukacs Z."/>
            <person name="Mihaltcheva S."/>
            <person name="Morgado L.N."/>
            <person name="Niskanen T."/>
            <person name="Noordeloos M.E."/>
            <person name="Ohm R.A."/>
            <person name="Ortiz-Santana B."/>
            <person name="Ovrebo C."/>
            <person name="Racz N."/>
            <person name="Riley R."/>
            <person name="Savchenko A."/>
            <person name="Shiryaev A."/>
            <person name="Soop K."/>
            <person name="Spirin V."/>
            <person name="Szebenyi C."/>
            <person name="Tomsovsky M."/>
            <person name="Tulloss R.E."/>
            <person name="Uehling J."/>
            <person name="Grigoriev I.V."/>
            <person name="Vagvolgyi C."/>
            <person name="Papp T."/>
            <person name="Martin F.M."/>
            <person name="Miettinen O."/>
            <person name="Hibbett D.S."/>
            <person name="Nagy L.G."/>
        </authorList>
    </citation>
    <scope>NUCLEOTIDE SEQUENCE [LARGE SCALE GENOMIC DNA]</scope>
    <source>
        <strain evidence="6 7">CBS 962.96</strain>
    </source>
</reference>
<accession>A0A4S8LHB6</accession>
<evidence type="ECO:0000256" key="4">
    <source>
        <dbReference type="SAM" id="MobiDB-lite"/>
    </source>
</evidence>
<comment type="subcellular location">
    <subcellularLocation>
        <location evidence="1">Host cell</location>
    </subcellularLocation>
    <subcellularLocation>
        <location evidence="2">Secreted</location>
    </subcellularLocation>
</comment>
<name>A0A4S8LHB6_DENBC</name>
<evidence type="ECO:0000256" key="1">
    <source>
        <dbReference type="ARBA" id="ARBA00004340"/>
    </source>
</evidence>
<keyword evidence="7" id="KW-1185">Reference proteome</keyword>
<gene>
    <name evidence="6" type="ORF">K435DRAFT_312355</name>
</gene>
<proteinExistence type="predicted"/>
<evidence type="ECO:0000256" key="3">
    <source>
        <dbReference type="ARBA" id="ARBA00022525"/>
    </source>
</evidence>
<feature type="domain" description="Crinkler effector protein N-terminal" evidence="5">
    <location>
        <begin position="23"/>
        <end position="119"/>
    </location>
</feature>
<dbReference type="AlphaFoldDB" id="A0A4S8LHB6"/>
<dbReference type="OrthoDB" id="2427869at2759"/>
<feature type="compositionally biased region" description="Acidic residues" evidence="4">
    <location>
        <begin position="259"/>
        <end position="275"/>
    </location>
</feature>
<keyword evidence="3" id="KW-0964">Secreted</keyword>
<sequence>MKHDREAQIPRADENRPPSPFLVTLFCYVVGSKTPFSVAISSSLTVDHLKKMIQQERPNLLKGIDPADLELFNVSLPSGRDLVEQVKDAVEVAEPLDPTTDIIEIFPDDSPKKIIHIAVRLPHDADFQFSKMHPSPYVYKHPLLQTVKPGSVPQDLQHLYELAWKNRNRESLFQLVSANNDSSPGGFQYESLISTEDFDELPMAKYGILITPEYKAALSDAKRWFSGGKVSPTASDTKNVLKPNERQDDEGESGTGEDGTGEDGTGEDGTGEDGTGEDKGKDKDDVETGLPEEDWPADRTFDRRFFIVVGTPGIGKSLCLYYILVERLLARLPTCFQTVPGFFTF</sequence>
<feature type="region of interest" description="Disordered" evidence="4">
    <location>
        <begin position="228"/>
        <end position="295"/>
    </location>
</feature>
<dbReference type="GO" id="GO:0005576">
    <property type="term" value="C:extracellular region"/>
    <property type="evidence" value="ECO:0007669"/>
    <property type="project" value="UniProtKB-SubCell"/>
</dbReference>
<dbReference type="EMBL" id="ML179408">
    <property type="protein sequence ID" value="THU88472.1"/>
    <property type="molecule type" value="Genomic_DNA"/>
</dbReference>
<organism evidence="6 7">
    <name type="scientific">Dendrothele bispora (strain CBS 962.96)</name>
    <dbReference type="NCBI Taxonomy" id="1314807"/>
    <lineage>
        <taxon>Eukaryota</taxon>
        <taxon>Fungi</taxon>
        <taxon>Dikarya</taxon>
        <taxon>Basidiomycota</taxon>
        <taxon>Agaricomycotina</taxon>
        <taxon>Agaricomycetes</taxon>
        <taxon>Agaricomycetidae</taxon>
        <taxon>Agaricales</taxon>
        <taxon>Agaricales incertae sedis</taxon>
        <taxon>Dendrothele</taxon>
    </lineage>
</organism>
<dbReference type="GO" id="GO:0043657">
    <property type="term" value="C:host cell"/>
    <property type="evidence" value="ECO:0007669"/>
    <property type="project" value="UniProtKB-SubCell"/>
</dbReference>
<feature type="compositionally biased region" description="Basic and acidic residues" evidence="4">
    <location>
        <begin position="276"/>
        <end position="286"/>
    </location>
</feature>
<dbReference type="Proteomes" id="UP000297245">
    <property type="component" value="Unassembled WGS sequence"/>
</dbReference>
<evidence type="ECO:0000259" key="5">
    <source>
        <dbReference type="Pfam" id="PF20147"/>
    </source>
</evidence>
<dbReference type="Pfam" id="PF20147">
    <property type="entry name" value="Crinkler"/>
    <property type="match status" value="1"/>
</dbReference>
<evidence type="ECO:0000313" key="7">
    <source>
        <dbReference type="Proteomes" id="UP000297245"/>
    </source>
</evidence>
<protein>
    <recommendedName>
        <fullName evidence="5">Crinkler effector protein N-terminal domain-containing protein</fullName>
    </recommendedName>
</protein>
<evidence type="ECO:0000256" key="2">
    <source>
        <dbReference type="ARBA" id="ARBA00004613"/>
    </source>
</evidence>
<evidence type="ECO:0000313" key="6">
    <source>
        <dbReference type="EMBL" id="THU88472.1"/>
    </source>
</evidence>
<dbReference type="InterPro" id="IPR045379">
    <property type="entry name" value="Crinkler_N"/>
</dbReference>